<dbReference type="GO" id="GO:0005737">
    <property type="term" value="C:cytoplasm"/>
    <property type="evidence" value="ECO:0007669"/>
    <property type="project" value="TreeGrafter"/>
</dbReference>
<dbReference type="PANTHER" id="PTHR10055">
    <property type="entry name" value="TRYPTOPHANYL-TRNA SYNTHETASE"/>
    <property type="match status" value="1"/>
</dbReference>
<dbReference type="EMBL" id="CAKKTJ010000330">
    <property type="protein sequence ID" value="CAH0481794.1"/>
    <property type="molecule type" value="Genomic_DNA"/>
</dbReference>
<dbReference type="GO" id="GO:0004830">
    <property type="term" value="F:tryptophan-tRNA ligase activity"/>
    <property type="evidence" value="ECO:0007669"/>
    <property type="project" value="TreeGrafter"/>
</dbReference>
<dbReference type="PANTHER" id="PTHR10055:SF1">
    <property type="entry name" value="TRYPTOPHAN--TRNA LIGASE, CYTOPLASMIC"/>
    <property type="match status" value="1"/>
</dbReference>
<protein>
    <submittedName>
        <fullName evidence="1">Uncharacterized protein</fullName>
    </submittedName>
</protein>
<gene>
    <name evidence="1" type="ORF">PBS003_LOCUS8399</name>
</gene>
<evidence type="ECO:0000313" key="1">
    <source>
        <dbReference type="EMBL" id="CAH0481794.1"/>
    </source>
</evidence>
<dbReference type="Proteomes" id="UP001160483">
    <property type="component" value="Unassembled WGS sequence"/>
</dbReference>
<sequence length="93" mass="10884">MLIFVTAAEVRHRLTMKNTAPTWRPYQYLSFVLEDDVELERIGREYSAGRMMPGEVKQMLIDVMAEYTPDFQKRRAAITDGVHERASFRILDC</sequence>
<dbReference type="GO" id="GO:0006436">
    <property type="term" value="P:tryptophanyl-tRNA aminoacylation"/>
    <property type="evidence" value="ECO:0007669"/>
    <property type="project" value="TreeGrafter"/>
</dbReference>
<dbReference type="SUPFAM" id="SSF52374">
    <property type="entry name" value="Nucleotidylyl transferase"/>
    <property type="match status" value="1"/>
</dbReference>
<dbReference type="Gene3D" id="1.10.240.10">
    <property type="entry name" value="Tyrosyl-Transfer RNA Synthetase"/>
    <property type="match status" value="1"/>
</dbReference>
<proteinExistence type="predicted"/>
<dbReference type="AlphaFoldDB" id="A0AAU9LB18"/>
<accession>A0AAU9LB18</accession>
<organism evidence="1 2">
    <name type="scientific">Peronospora belbahrii</name>
    <dbReference type="NCBI Taxonomy" id="622444"/>
    <lineage>
        <taxon>Eukaryota</taxon>
        <taxon>Sar</taxon>
        <taxon>Stramenopiles</taxon>
        <taxon>Oomycota</taxon>
        <taxon>Peronosporomycetes</taxon>
        <taxon>Peronosporales</taxon>
        <taxon>Peronosporaceae</taxon>
        <taxon>Peronospora</taxon>
    </lineage>
</organism>
<reference evidence="1" key="1">
    <citation type="submission" date="2021-11" db="EMBL/GenBank/DDBJ databases">
        <authorList>
            <person name="Islam A."/>
            <person name="Islam S."/>
            <person name="Flora M.S."/>
            <person name="Rahman M."/>
            <person name="Ziaur R.M."/>
            <person name="Epstein J.H."/>
            <person name="Hassan M."/>
            <person name="Klassen M."/>
            <person name="Woodard K."/>
            <person name="Webb A."/>
            <person name="Webby R.J."/>
            <person name="El Zowalaty M.E."/>
        </authorList>
    </citation>
    <scope>NUCLEOTIDE SEQUENCE</scope>
    <source>
        <strain evidence="1">Pbs3</strain>
    </source>
</reference>
<comment type="caution">
    <text evidence="1">The sequence shown here is derived from an EMBL/GenBank/DDBJ whole genome shotgun (WGS) entry which is preliminary data.</text>
</comment>
<evidence type="ECO:0000313" key="2">
    <source>
        <dbReference type="Proteomes" id="UP001160483"/>
    </source>
</evidence>
<name>A0AAU9LB18_9STRA</name>